<accession>A0A0S2FD36</accession>
<name>A0A0S2FD36_LYSAN</name>
<dbReference type="Proteomes" id="UP000060787">
    <property type="component" value="Chromosome"/>
</dbReference>
<evidence type="ECO:0000313" key="1">
    <source>
        <dbReference type="EMBL" id="ALN81471.1"/>
    </source>
</evidence>
<gene>
    <name evidence="1" type="ORF">LA76x_3345</name>
</gene>
<dbReference type="EMBL" id="CP011129">
    <property type="protein sequence ID" value="ALN81471.1"/>
    <property type="molecule type" value="Genomic_DNA"/>
</dbReference>
<keyword evidence="2" id="KW-1185">Reference proteome</keyword>
<protein>
    <submittedName>
        <fullName evidence="1">Uncharacterized protein</fullName>
    </submittedName>
</protein>
<reference evidence="1 2" key="1">
    <citation type="journal article" date="2015" name="BMC Genomics">
        <title>Comparative genomics and metabolic profiling of the genus Lysobacter.</title>
        <authorList>
            <person name="de Bruijn I."/>
            <person name="Cheng X."/>
            <person name="de Jager V."/>
            <person name="Exposito R.G."/>
            <person name="Watrous J."/>
            <person name="Patel N."/>
            <person name="Postma J."/>
            <person name="Dorrestein P.C."/>
            <person name="Kobayashi D."/>
            <person name="Raaijmakers J.M."/>
        </authorList>
    </citation>
    <scope>NUCLEOTIDE SEQUENCE [LARGE SCALE GENOMIC DNA]</scope>
    <source>
        <strain evidence="1 2">76</strain>
    </source>
</reference>
<organism evidence="1 2">
    <name type="scientific">Lysobacter antibioticus</name>
    <dbReference type="NCBI Taxonomy" id="84531"/>
    <lineage>
        <taxon>Bacteria</taxon>
        <taxon>Pseudomonadati</taxon>
        <taxon>Pseudomonadota</taxon>
        <taxon>Gammaproteobacteria</taxon>
        <taxon>Lysobacterales</taxon>
        <taxon>Lysobacteraceae</taxon>
        <taxon>Lysobacter</taxon>
    </lineage>
</organism>
<evidence type="ECO:0000313" key="2">
    <source>
        <dbReference type="Proteomes" id="UP000060787"/>
    </source>
</evidence>
<dbReference type="STRING" id="84531.LA76x_3345"/>
<dbReference type="AlphaFoldDB" id="A0A0S2FD36"/>
<dbReference type="KEGG" id="lab:LA76x_3345"/>
<sequence length="42" mass="4487">MEISTAIGFARLVTNDTKSKSVNSIGFGERVSSSASIVLWKV</sequence>
<proteinExistence type="predicted"/>
<dbReference type="PATRIC" id="fig|84531.8.peg.3360"/>